<accession>A0AAW0EFM7</accession>
<dbReference type="EMBL" id="JAYKXP010000001">
    <property type="protein sequence ID" value="KAK7062774.1"/>
    <property type="molecule type" value="Genomic_DNA"/>
</dbReference>
<gene>
    <name evidence="1" type="ORF">VNI00_000263</name>
</gene>
<comment type="caution">
    <text evidence="1">The sequence shown here is derived from an EMBL/GenBank/DDBJ whole genome shotgun (WGS) entry which is preliminary data.</text>
</comment>
<reference evidence="1 2" key="1">
    <citation type="submission" date="2024-01" db="EMBL/GenBank/DDBJ databases">
        <title>A draft genome for a cacao thread blight-causing isolate of Paramarasmius palmivorus.</title>
        <authorList>
            <person name="Baruah I.K."/>
            <person name="Bukari Y."/>
            <person name="Amoako-Attah I."/>
            <person name="Meinhardt L.W."/>
            <person name="Bailey B.A."/>
            <person name="Cohen S.P."/>
        </authorList>
    </citation>
    <scope>NUCLEOTIDE SEQUENCE [LARGE SCALE GENOMIC DNA]</scope>
    <source>
        <strain evidence="1 2">GH-12</strain>
    </source>
</reference>
<proteinExistence type="predicted"/>
<evidence type="ECO:0000313" key="1">
    <source>
        <dbReference type="EMBL" id="KAK7062774.1"/>
    </source>
</evidence>
<dbReference type="AlphaFoldDB" id="A0AAW0EFM7"/>
<evidence type="ECO:0000313" key="2">
    <source>
        <dbReference type="Proteomes" id="UP001383192"/>
    </source>
</evidence>
<name>A0AAW0EFM7_9AGAR</name>
<keyword evidence="2" id="KW-1185">Reference proteome</keyword>
<protein>
    <submittedName>
        <fullName evidence="1">Uncharacterized protein</fullName>
    </submittedName>
</protein>
<dbReference type="Proteomes" id="UP001383192">
    <property type="component" value="Unassembled WGS sequence"/>
</dbReference>
<sequence>MVAPPPAHLHYGGVPLPDPITTNPPTASDIAQAEEFSRAVIYQLGQIVDLTAEEVAEAKKYEFRVLKASIEEAPFPPWVQGLVDRIEAVNARVGVLEATIDARFNEVRDELRAIKEISR</sequence>
<organism evidence="1 2">
    <name type="scientific">Paramarasmius palmivorus</name>
    <dbReference type="NCBI Taxonomy" id="297713"/>
    <lineage>
        <taxon>Eukaryota</taxon>
        <taxon>Fungi</taxon>
        <taxon>Dikarya</taxon>
        <taxon>Basidiomycota</taxon>
        <taxon>Agaricomycotina</taxon>
        <taxon>Agaricomycetes</taxon>
        <taxon>Agaricomycetidae</taxon>
        <taxon>Agaricales</taxon>
        <taxon>Marasmiineae</taxon>
        <taxon>Marasmiaceae</taxon>
        <taxon>Paramarasmius</taxon>
    </lineage>
</organism>